<evidence type="ECO:0000313" key="2">
    <source>
        <dbReference type="EMBL" id="KAF3766447.1"/>
    </source>
</evidence>
<gene>
    <name evidence="2" type="ORF">M406DRAFT_339659</name>
</gene>
<dbReference type="PRINTS" id="PR00081">
    <property type="entry name" value="GDHRDH"/>
</dbReference>
<dbReference type="PANTHER" id="PTHR43157">
    <property type="entry name" value="PHOSPHATIDYLINOSITOL-GLYCAN BIOSYNTHESIS CLASS F PROTEIN-RELATED"/>
    <property type="match status" value="1"/>
</dbReference>
<dbReference type="EMBL" id="MU032347">
    <property type="protein sequence ID" value="KAF3766447.1"/>
    <property type="molecule type" value="Genomic_DNA"/>
</dbReference>
<reference evidence="2" key="1">
    <citation type="journal article" date="2020" name="Phytopathology">
        <title>Genome sequence of the chestnut blight fungus Cryphonectria parasitica EP155: A fundamental resource for an archetypical invasive plant pathogen.</title>
        <authorList>
            <person name="Crouch J.A."/>
            <person name="Dawe A."/>
            <person name="Aerts A."/>
            <person name="Barry K."/>
            <person name="Churchill A.C.L."/>
            <person name="Grimwood J."/>
            <person name="Hillman B."/>
            <person name="Milgroom M.G."/>
            <person name="Pangilinan J."/>
            <person name="Smith M."/>
            <person name="Salamov A."/>
            <person name="Schmutz J."/>
            <person name="Yadav J."/>
            <person name="Grigoriev I.V."/>
            <person name="Nuss D."/>
        </authorList>
    </citation>
    <scope>NUCLEOTIDE SEQUENCE</scope>
    <source>
        <strain evidence="2">EP155</strain>
    </source>
</reference>
<evidence type="ECO:0000313" key="3">
    <source>
        <dbReference type="Proteomes" id="UP000803844"/>
    </source>
</evidence>
<comment type="caution">
    <text evidence="2">The sequence shown here is derived from an EMBL/GenBank/DDBJ whole genome shotgun (WGS) entry which is preliminary data.</text>
</comment>
<sequence>MTDGDLPPNTAPFFPNIFYQNQFRAQPVYPPKDTDLRGRTAIITGANSGIGLECCRQLLSYKLSTLILAVRSPTKGDAAAAQLRQKYPGAEISVWELDMSSYLSIQAFVQRVDTHLPRVDFVVLNAGVMKAFAIVPSTGHEEMFQVNYLSQALLTLLLLPVLKAKKPPTGLPARLTWVNGALSLFAKFPNRHSVPLLPSFDNEEIFADGEWYNTSKLLAHFFAWKIAEFVSADDVIVSVTDPGYVRGTELASEKKEEMMNMRGAFVLKRFMSLFEKMARTLEDGTSTIVDTVVNKGKEAHGCYVMGWRIAPFATMLYGPEGEEIRERLWQETVDEFKFANVEEILSIMKASKDSKAA</sequence>
<keyword evidence="1" id="KW-0560">Oxidoreductase</keyword>
<protein>
    <submittedName>
        <fullName evidence="2">NAD(P)-binding protein</fullName>
    </submittedName>
</protein>
<dbReference type="GeneID" id="63838598"/>
<keyword evidence="3" id="KW-1185">Reference proteome</keyword>
<dbReference type="PANTHER" id="PTHR43157:SF35">
    <property type="entry name" value="DEHYDROGENASE_REDUCTASE FAMILY PROTEIN, PUTATIVE-RELATED"/>
    <property type="match status" value="1"/>
</dbReference>
<dbReference type="RefSeq" id="XP_040777408.1">
    <property type="nucleotide sequence ID" value="XM_040921469.1"/>
</dbReference>
<proteinExistence type="predicted"/>
<dbReference type="Pfam" id="PF00106">
    <property type="entry name" value="adh_short"/>
    <property type="match status" value="1"/>
</dbReference>
<accession>A0A9P4Y3U9</accession>
<evidence type="ECO:0000256" key="1">
    <source>
        <dbReference type="ARBA" id="ARBA00023002"/>
    </source>
</evidence>
<name>A0A9P4Y3U9_CRYP1</name>
<dbReference type="Proteomes" id="UP000803844">
    <property type="component" value="Unassembled WGS sequence"/>
</dbReference>
<dbReference type="AlphaFoldDB" id="A0A9P4Y3U9"/>
<organism evidence="2 3">
    <name type="scientific">Cryphonectria parasitica (strain ATCC 38755 / EP155)</name>
    <dbReference type="NCBI Taxonomy" id="660469"/>
    <lineage>
        <taxon>Eukaryota</taxon>
        <taxon>Fungi</taxon>
        <taxon>Dikarya</taxon>
        <taxon>Ascomycota</taxon>
        <taxon>Pezizomycotina</taxon>
        <taxon>Sordariomycetes</taxon>
        <taxon>Sordariomycetidae</taxon>
        <taxon>Diaporthales</taxon>
        <taxon>Cryphonectriaceae</taxon>
        <taxon>Cryphonectria-Endothia species complex</taxon>
        <taxon>Cryphonectria</taxon>
    </lineage>
</organism>
<dbReference type="Gene3D" id="3.40.50.720">
    <property type="entry name" value="NAD(P)-binding Rossmann-like Domain"/>
    <property type="match status" value="1"/>
</dbReference>
<dbReference type="InterPro" id="IPR002347">
    <property type="entry name" value="SDR_fam"/>
</dbReference>
<dbReference type="OrthoDB" id="542013at2759"/>
<dbReference type="InterPro" id="IPR036291">
    <property type="entry name" value="NAD(P)-bd_dom_sf"/>
</dbReference>
<dbReference type="SUPFAM" id="SSF51735">
    <property type="entry name" value="NAD(P)-binding Rossmann-fold domains"/>
    <property type="match status" value="1"/>
</dbReference>
<dbReference type="GO" id="GO:0016491">
    <property type="term" value="F:oxidoreductase activity"/>
    <property type="evidence" value="ECO:0007669"/>
    <property type="project" value="UniProtKB-KW"/>
</dbReference>